<gene>
    <name evidence="2" type="ORF">FKW44_011165</name>
</gene>
<protein>
    <recommendedName>
        <fullName evidence="1">Ig-like domain-containing protein</fullName>
    </recommendedName>
</protein>
<feature type="domain" description="Ig-like" evidence="1">
    <location>
        <begin position="9"/>
        <end position="86"/>
    </location>
</feature>
<dbReference type="SUPFAM" id="SSF48726">
    <property type="entry name" value="Immunoglobulin"/>
    <property type="match status" value="1"/>
</dbReference>
<sequence>MSSTEVPQPQVLSENQVFRARIGDDLMLPCEVDNLGPMILLWKRVRGDDRIHLRGNNLKIEDIQISDGGEYSCEIEADSEYPLTVSHRIEVLGKSIHELFLNRHH</sequence>
<dbReference type="EMBL" id="CP045896">
    <property type="protein sequence ID" value="QQP50234.1"/>
    <property type="molecule type" value="Genomic_DNA"/>
</dbReference>
<accession>A0A7T8HHW3</accession>
<organism evidence="2 3">
    <name type="scientific">Caligus rogercresseyi</name>
    <name type="common">Sea louse</name>
    <dbReference type="NCBI Taxonomy" id="217165"/>
    <lineage>
        <taxon>Eukaryota</taxon>
        <taxon>Metazoa</taxon>
        <taxon>Ecdysozoa</taxon>
        <taxon>Arthropoda</taxon>
        <taxon>Crustacea</taxon>
        <taxon>Multicrustacea</taxon>
        <taxon>Hexanauplia</taxon>
        <taxon>Copepoda</taxon>
        <taxon>Siphonostomatoida</taxon>
        <taxon>Caligidae</taxon>
        <taxon>Caligus</taxon>
    </lineage>
</organism>
<name>A0A7T8HHW3_CALRO</name>
<dbReference type="AlphaFoldDB" id="A0A7T8HHW3"/>
<dbReference type="InterPro" id="IPR013783">
    <property type="entry name" value="Ig-like_fold"/>
</dbReference>
<keyword evidence="3" id="KW-1185">Reference proteome</keyword>
<dbReference type="Gene3D" id="2.60.40.10">
    <property type="entry name" value="Immunoglobulins"/>
    <property type="match status" value="1"/>
</dbReference>
<dbReference type="InterPro" id="IPR003599">
    <property type="entry name" value="Ig_sub"/>
</dbReference>
<dbReference type="Proteomes" id="UP000595437">
    <property type="component" value="Chromosome 7"/>
</dbReference>
<proteinExistence type="predicted"/>
<dbReference type="PROSITE" id="PS50835">
    <property type="entry name" value="IG_LIKE"/>
    <property type="match status" value="1"/>
</dbReference>
<reference evidence="3" key="1">
    <citation type="submission" date="2021-01" db="EMBL/GenBank/DDBJ databases">
        <title>Caligus Genome Assembly.</title>
        <authorList>
            <person name="Gallardo-Escarate C."/>
        </authorList>
    </citation>
    <scope>NUCLEOTIDE SEQUENCE [LARGE SCALE GENOMIC DNA]</scope>
</reference>
<dbReference type="InterPro" id="IPR036179">
    <property type="entry name" value="Ig-like_dom_sf"/>
</dbReference>
<evidence type="ECO:0000313" key="2">
    <source>
        <dbReference type="EMBL" id="QQP50234.1"/>
    </source>
</evidence>
<dbReference type="InterPro" id="IPR007110">
    <property type="entry name" value="Ig-like_dom"/>
</dbReference>
<evidence type="ECO:0000259" key="1">
    <source>
        <dbReference type="PROSITE" id="PS50835"/>
    </source>
</evidence>
<dbReference type="SMART" id="SM00409">
    <property type="entry name" value="IG"/>
    <property type="match status" value="1"/>
</dbReference>
<dbReference type="OrthoDB" id="6335524at2759"/>
<evidence type="ECO:0000313" key="3">
    <source>
        <dbReference type="Proteomes" id="UP000595437"/>
    </source>
</evidence>